<proteinExistence type="predicted"/>
<organism evidence="2 3">
    <name type="scientific">Streptococcus mitis (strain B6)</name>
    <dbReference type="NCBI Taxonomy" id="365659"/>
    <lineage>
        <taxon>Bacteria</taxon>
        <taxon>Bacillati</taxon>
        <taxon>Bacillota</taxon>
        <taxon>Bacilli</taxon>
        <taxon>Lactobacillales</taxon>
        <taxon>Streptococcaceae</taxon>
        <taxon>Streptococcus</taxon>
        <taxon>Streptococcus mitis group</taxon>
    </lineage>
</organism>
<dbReference type="Proteomes" id="UP000008563">
    <property type="component" value="Chromosome"/>
</dbReference>
<keyword evidence="1" id="KW-1133">Transmembrane helix</keyword>
<keyword evidence="1" id="KW-0472">Membrane</keyword>
<evidence type="ECO:0000256" key="1">
    <source>
        <dbReference type="SAM" id="Phobius"/>
    </source>
</evidence>
<reference evidence="2 3" key="1">
    <citation type="journal article" date="2010" name="PLoS ONE">
        <title>The genome of Streptococcus mitis B6--what is a commensal?</title>
        <authorList>
            <person name="Denapaite D."/>
            <person name="Brueckner R."/>
            <person name="Nuhn M."/>
            <person name="Reichmann P."/>
            <person name="Henrich B."/>
            <person name="Maurer P."/>
            <person name="Schaehle Y."/>
            <person name="Selbmann P."/>
            <person name="Zimmermann W."/>
            <person name="Wambutt R."/>
            <person name="Hakenbeck R."/>
        </authorList>
    </citation>
    <scope>NUCLEOTIDE SEQUENCE [LARGE SCALE GENOMIC DNA]</scope>
    <source>
        <strain evidence="2 3">B6</strain>
    </source>
</reference>
<dbReference type="HOGENOM" id="CLU_3085272_0_0_9"/>
<protein>
    <submittedName>
        <fullName evidence="2">LemA-like protein, authentic frameshift</fullName>
    </submittedName>
</protein>
<evidence type="ECO:0000313" key="2">
    <source>
        <dbReference type="EMBL" id="CBJ22008.1"/>
    </source>
</evidence>
<feature type="transmembrane region" description="Helical" evidence="1">
    <location>
        <begin position="5"/>
        <end position="27"/>
    </location>
</feature>
<sequence length="52" mass="5586">MSKKLIALIGVPVGIIFISIIVLTGSYNSLVSKDESVKQANSKIEVALQRRG</sequence>
<keyword evidence="1" id="KW-0812">Transmembrane</keyword>
<evidence type="ECO:0000313" key="3">
    <source>
        <dbReference type="Proteomes" id="UP000008563"/>
    </source>
</evidence>
<dbReference type="KEGG" id="smb:smi_0760.1"/>
<dbReference type="EMBL" id="FN568063">
    <property type="protein sequence ID" value="CBJ22008.1"/>
    <property type="molecule type" value="Genomic_DNA"/>
</dbReference>
<name>D3H816_STRM6</name>
<dbReference type="AlphaFoldDB" id="D3H816"/>
<accession>D3H816</accession>
<gene>
    <name evidence="2" type="ordered locus">smi_0760.1</name>
</gene>